<proteinExistence type="predicted"/>
<dbReference type="GO" id="GO:0006556">
    <property type="term" value="P:S-adenosylmethionine biosynthetic process"/>
    <property type="evidence" value="ECO:0007669"/>
    <property type="project" value="InterPro"/>
</dbReference>
<dbReference type="InterPro" id="IPR022636">
    <property type="entry name" value="S-AdoMet_synthetase_sfam"/>
</dbReference>
<organism evidence="3">
    <name type="scientific">human gut metagenome</name>
    <dbReference type="NCBI Taxonomy" id="408170"/>
    <lineage>
        <taxon>unclassified sequences</taxon>
        <taxon>metagenomes</taxon>
        <taxon>organismal metagenomes</taxon>
    </lineage>
</organism>
<dbReference type="SUPFAM" id="SSF55973">
    <property type="entry name" value="S-adenosylmethionine synthetase"/>
    <property type="match status" value="1"/>
</dbReference>
<feature type="non-terminal residue" evidence="3">
    <location>
        <position position="57"/>
    </location>
</feature>
<dbReference type="Gene3D" id="3.30.300.10">
    <property type="match status" value="1"/>
</dbReference>
<dbReference type="PANTHER" id="PTHR11964">
    <property type="entry name" value="S-ADENOSYLMETHIONINE SYNTHETASE"/>
    <property type="match status" value="1"/>
</dbReference>
<evidence type="ECO:0000313" key="3">
    <source>
        <dbReference type="EMBL" id="ETJ24184.1"/>
    </source>
</evidence>
<dbReference type="Pfam" id="PF00438">
    <property type="entry name" value="S-AdoMet_synt_N"/>
    <property type="match status" value="1"/>
</dbReference>
<dbReference type="EMBL" id="AZMM01018053">
    <property type="protein sequence ID" value="ETJ24184.1"/>
    <property type="molecule type" value="Genomic_DNA"/>
</dbReference>
<reference evidence="3" key="1">
    <citation type="submission" date="2013-12" db="EMBL/GenBank/DDBJ databases">
        <title>A Varibaculum cambriense genome reconstructed from a premature infant gut community with otherwise low bacterial novelty that shifts toward anaerobic metabolism during the third week of life.</title>
        <authorList>
            <person name="Brown C.T."/>
            <person name="Sharon I."/>
            <person name="Thomas B.C."/>
            <person name="Castelle C.J."/>
            <person name="Morowitz M.J."/>
            <person name="Banfield J.F."/>
        </authorList>
    </citation>
    <scope>NUCLEOTIDE SEQUENCE</scope>
</reference>
<dbReference type="AlphaFoldDB" id="W1X5Y0"/>
<keyword evidence="1" id="KW-0479">Metal-binding</keyword>
<accession>W1X5Y0</accession>
<comment type="caution">
    <text evidence="3">The sequence shown here is derived from an EMBL/GenBank/DDBJ whole genome shotgun (WGS) entry which is preliminary data.</text>
</comment>
<dbReference type="GO" id="GO:0046872">
    <property type="term" value="F:metal ion binding"/>
    <property type="evidence" value="ECO:0007669"/>
    <property type="project" value="UniProtKB-KW"/>
</dbReference>
<dbReference type="InterPro" id="IPR002133">
    <property type="entry name" value="S-AdoMet_synthetase"/>
</dbReference>
<evidence type="ECO:0000256" key="1">
    <source>
        <dbReference type="ARBA" id="ARBA00022723"/>
    </source>
</evidence>
<dbReference type="InterPro" id="IPR022628">
    <property type="entry name" value="S-AdoMet_synt_N"/>
</dbReference>
<name>W1X5Y0_9ZZZZ</name>
<sequence>MIISSEQVSVGHPDKICDQISDAILTECLKYDKSSRVAVETLIKDNQVVVAGEISVK</sequence>
<gene>
    <name evidence="3" type="ORF">Q604_UNBC18053G0001</name>
</gene>
<evidence type="ECO:0000259" key="2">
    <source>
        <dbReference type="Pfam" id="PF00438"/>
    </source>
</evidence>
<protein>
    <submittedName>
        <fullName evidence="3">S-adenosylmethionine synthase</fullName>
    </submittedName>
</protein>
<feature type="domain" description="S-adenosylmethionine synthetase N-terminal" evidence="2">
    <location>
        <begin position="2"/>
        <end position="56"/>
    </location>
</feature>
<dbReference type="GO" id="GO:0005524">
    <property type="term" value="F:ATP binding"/>
    <property type="evidence" value="ECO:0007669"/>
    <property type="project" value="InterPro"/>
</dbReference>
<dbReference type="GO" id="GO:0004478">
    <property type="term" value="F:methionine adenosyltransferase activity"/>
    <property type="evidence" value="ECO:0007669"/>
    <property type="project" value="InterPro"/>
</dbReference>